<dbReference type="EMBL" id="JH971414">
    <property type="protein sequence ID" value="EKM75375.1"/>
    <property type="molecule type" value="Genomic_DNA"/>
</dbReference>
<evidence type="ECO:0000256" key="5">
    <source>
        <dbReference type="SAM" id="MobiDB-lite"/>
    </source>
</evidence>
<dbReference type="Gene3D" id="3.30.420.10">
    <property type="entry name" value="Ribonuclease H-like superfamily/Ribonuclease H"/>
    <property type="match status" value="2"/>
</dbReference>
<sequence>MFSETSQALDDWNLPSHHLNPESSLNPLAETLPISHHGRGRPRVKPIIYGPKRPRGRPRGSVSKQKSSHSVASGSAKGLPRLTTTVVLRDHPICFPGIQPTAQSAAPQTSSAAIQPVVDTRTVQQDDETEPASNNSTTIHSILPDEDPDRAINISAADDEEAGVDGEGIGDEEDSDDELEDGMEKRDNKEGAGNHVRDRRPLPLWLTKAFNARVEESKKRNIQGLPLLYANGSFWFPQKSPFFTLDKKSHVSPSDLFNPRFFLWDPQALHKSIPCPQCKEPLQRKQHIPWPRRCVDLDSTFWIIGWDPRILEVLPPYLASEFPGYLSHRSAMSKSLFEWMRLCFQNGMGSKQFSDSLRVRYLLAHDNLHLQYLQYLAYIQQGLTTWRGEKYESFLPFDDKSPHGRHGFVPSSQWFRDMYDNFIESHQHDFNQHMSMLTGEICAIDHSHKVTKQIARVNGEQIFTALLTVTNEKGEIRICNFVATKSHSQFETALSRMRDSLEQYGHNQPILFYTDNMADKQFLEKSFPSLREDVVPIEAYSHLCPFDIPQNVRIYNLDSAQSINLAMSTILDDVPIDSGVVVVGFDSEWNVELSPQGFIRCTGDTAVIQIAYKDRVYVLQNTRGQRHGQPGHVVGDLTRLRNTLHSSQSFVSGLDLAKLAKERHLIGNISKCSLSDLCALILQKRLDKNTPLRTSETWENCVLTPEQISYAAKDAFVALKIYDELINHYDVPSVLPPTVSPLMPVVLLGSDMNTIVAEGRIPASSQGNTVDGVRVMKQHIVIEITRVGIPGVVISSHRNRSLNSFGNPPFILVCFRSHLRLHTPSMHRNVQAFITTTSNGSTQPSVSNFSIDDEVPDDQLGNLSEIVSLQESLSSDLSGPPENLENGYTVDIDGANTGAQMIQEIQPLGPMEWDYSVRSRVLKDVWHVFHMLYLPATHGLRKQFTRDLRDIVFVPYDEDRYRINSWGATQTIPKAYEELRNSSPEWTRARCRHTIPPPHILYPLVAKLFQTYGPLVDPTTKQPLFSASTWKVALNVLELIRKGFISDPPGISLYTRIGTDKKAGGLPLYRCARGTNATEGGVHTHIRSRLPKFGVSVRHVHASLLDFTLHHNLLTGVYNSTGQRYSGHFSIWLTNEIQELLVSLQDMFIHPSLISGWVNGNLYVPTSEVIGILPIPSDIREQSAMAPYVHSANQRQQYSFIASMQGTRKPVLPVHTDAEQLYFRYLMRSDPSFSPQSGEPRWNEAVKVWNSNADSMEQGIYYKLVEQLKTYYSKWKLKLNVKEALSLTSSQRRSVTNLIRDPQRSEITPIVAAKPVQLHCVSSGFSNISFPTDSLSENPTTRNVPLSSQSPQTTADGGPRLDYAQQIEMRAQQRVSTQIQKVKPVNKIRKPRTCKNDVSLTAKIHAVTVERLNAKAVTPENFICHVLPQNKL</sequence>
<evidence type="ECO:0000313" key="6">
    <source>
        <dbReference type="EMBL" id="EKM75375.1"/>
    </source>
</evidence>
<feature type="region of interest" description="Disordered" evidence="5">
    <location>
        <begin position="120"/>
        <end position="197"/>
    </location>
</feature>
<gene>
    <name evidence="6" type="ORF">AGABI1DRAFT_132275</name>
</gene>
<dbReference type="GeneID" id="18827640"/>
<keyword evidence="7" id="KW-1185">Reference proteome</keyword>
<dbReference type="OrthoDB" id="1920326at2759"/>
<keyword evidence="2" id="KW-0479">Metal-binding</keyword>
<proteinExistence type="predicted"/>
<name>K5XLG6_AGABU</name>
<dbReference type="Proteomes" id="UP000008493">
    <property type="component" value="Unassembled WGS sequence"/>
</dbReference>
<feature type="compositionally biased region" description="Polar residues" evidence="5">
    <location>
        <begin position="131"/>
        <end position="140"/>
    </location>
</feature>
<protein>
    <recommendedName>
        <fullName evidence="8">3'-5' exonuclease domain-containing protein</fullName>
    </recommendedName>
</protein>
<dbReference type="KEGG" id="abp:AGABI1DRAFT132275"/>
<feature type="compositionally biased region" description="Polar residues" evidence="5">
    <location>
        <begin position="1332"/>
        <end position="1355"/>
    </location>
</feature>
<dbReference type="InterPro" id="IPR012337">
    <property type="entry name" value="RNaseH-like_sf"/>
</dbReference>
<evidence type="ECO:0000256" key="2">
    <source>
        <dbReference type="ARBA" id="ARBA00022723"/>
    </source>
</evidence>
<feature type="region of interest" description="Disordered" evidence="5">
    <location>
        <begin position="24"/>
        <end position="77"/>
    </location>
</feature>
<dbReference type="InterPro" id="IPR036397">
    <property type="entry name" value="RNaseH_sf"/>
</dbReference>
<evidence type="ECO:0008006" key="8">
    <source>
        <dbReference type="Google" id="ProtNLM"/>
    </source>
</evidence>
<dbReference type="HOGENOM" id="CLU_002348_0_0_1"/>
<dbReference type="GO" id="GO:0046872">
    <property type="term" value="F:metal ion binding"/>
    <property type="evidence" value="ECO:0007669"/>
    <property type="project" value="UniProtKB-KW"/>
</dbReference>
<dbReference type="STRING" id="597362.K5XLG6"/>
<dbReference type="SUPFAM" id="SSF53098">
    <property type="entry name" value="Ribonuclease H-like"/>
    <property type="match status" value="1"/>
</dbReference>
<evidence type="ECO:0000256" key="4">
    <source>
        <dbReference type="ARBA" id="ARBA00022839"/>
    </source>
</evidence>
<dbReference type="InParanoid" id="K5XLG6"/>
<organism evidence="6 7">
    <name type="scientific">Agaricus bisporus var. burnettii (strain JB137-S8 / ATCC MYA-4627 / FGSC 10392)</name>
    <name type="common">White button mushroom</name>
    <dbReference type="NCBI Taxonomy" id="597362"/>
    <lineage>
        <taxon>Eukaryota</taxon>
        <taxon>Fungi</taxon>
        <taxon>Dikarya</taxon>
        <taxon>Basidiomycota</taxon>
        <taxon>Agaricomycotina</taxon>
        <taxon>Agaricomycetes</taxon>
        <taxon>Agaricomycetidae</taxon>
        <taxon>Agaricales</taxon>
        <taxon>Agaricineae</taxon>
        <taxon>Agaricaceae</taxon>
        <taxon>Agaricus</taxon>
    </lineage>
</organism>
<reference evidence="7" key="1">
    <citation type="journal article" date="2012" name="Proc. Natl. Acad. Sci. U.S.A.">
        <title>Genome sequence of the button mushroom Agaricus bisporus reveals mechanisms governing adaptation to a humic-rich ecological niche.</title>
        <authorList>
            <person name="Morin E."/>
            <person name="Kohler A."/>
            <person name="Baker A.R."/>
            <person name="Foulongne-Oriol M."/>
            <person name="Lombard V."/>
            <person name="Nagy L.G."/>
            <person name="Ohm R.A."/>
            <person name="Patyshakuliyeva A."/>
            <person name="Brun A."/>
            <person name="Aerts A.L."/>
            <person name="Bailey A.M."/>
            <person name="Billette C."/>
            <person name="Coutinho P.M."/>
            <person name="Deakin G."/>
            <person name="Doddapaneni H."/>
            <person name="Floudas D."/>
            <person name="Grimwood J."/>
            <person name="Hilden K."/>
            <person name="Kuees U."/>
            <person name="LaButti K.M."/>
            <person name="Lapidus A."/>
            <person name="Lindquist E.A."/>
            <person name="Lucas S.M."/>
            <person name="Murat C."/>
            <person name="Riley R.W."/>
            <person name="Salamov A.A."/>
            <person name="Schmutz J."/>
            <person name="Subramanian V."/>
            <person name="Woesten H.A.B."/>
            <person name="Xu J."/>
            <person name="Eastwood D.C."/>
            <person name="Foster G.D."/>
            <person name="Sonnenberg A.S."/>
            <person name="Cullen D."/>
            <person name="de Vries R.P."/>
            <person name="Lundell T."/>
            <person name="Hibbett D.S."/>
            <person name="Henrissat B."/>
            <person name="Burton K.S."/>
            <person name="Kerrigan R.W."/>
            <person name="Challen M.P."/>
            <person name="Grigoriev I.V."/>
            <person name="Martin F."/>
        </authorList>
    </citation>
    <scope>NUCLEOTIDE SEQUENCE [LARGE SCALE GENOMIC DNA]</scope>
    <source>
        <strain evidence="7">JB137-S8 / ATCC MYA-4627 / FGSC 10392</strain>
    </source>
</reference>
<dbReference type="PANTHER" id="PTHR13620">
    <property type="entry name" value="3-5 EXONUCLEASE"/>
    <property type="match status" value="1"/>
</dbReference>
<dbReference type="GO" id="GO:0008408">
    <property type="term" value="F:3'-5' exonuclease activity"/>
    <property type="evidence" value="ECO:0007669"/>
    <property type="project" value="TreeGrafter"/>
</dbReference>
<evidence type="ECO:0000256" key="3">
    <source>
        <dbReference type="ARBA" id="ARBA00022801"/>
    </source>
</evidence>
<accession>K5XLG6</accession>
<keyword evidence="1" id="KW-0540">Nuclease</keyword>
<dbReference type="InterPro" id="IPR051132">
    <property type="entry name" value="3-5_Exonuclease_domain"/>
</dbReference>
<dbReference type="eggNOG" id="ENOG502S1BC">
    <property type="taxonomic scope" value="Eukaryota"/>
</dbReference>
<feature type="compositionally biased region" description="Polar residues" evidence="5">
    <location>
        <begin position="62"/>
        <end position="73"/>
    </location>
</feature>
<feature type="compositionally biased region" description="Basic and acidic residues" evidence="5">
    <location>
        <begin position="182"/>
        <end position="197"/>
    </location>
</feature>
<dbReference type="RefSeq" id="XP_007333957.1">
    <property type="nucleotide sequence ID" value="XM_007333895.1"/>
</dbReference>
<dbReference type="OMA" id="ICKHIAK"/>
<feature type="region of interest" description="Disordered" evidence="5">
    <location>
        <begin position="1332"/>
        <end position="1358"/>
    </location>
</feature>
<dbReference type="GO" id="GO:0003676">
    <property type="term" value="F:nucleic acid binding"/>
    <property type="evidence" value="ECO:0007669"/>
    <property type="project" value="InterPro"/>
</dbReference>
<keyword evidence="4" id="KW-0269">Exonuclease</keyword>
<keyword evidence="3" id="KW-0378">Hydrolase</keyword>
<dbReference type="PANTHER" id="PTHR13620:SF109">
    <property type="entry name" value="3'-5' EXONUCLEASE"/>
    <property type="match status" value="1"/>
</dbReference>
<evidence type="ECO:0000256" key="1">
    <source>
        <dbReference type="ARBA" id="ARBA00022722"/>
    </source>
</evidence>
<evidence type="ECO:0000313" key="7">
    <source>
        <dbReference type="Proteomes" id="UP000008493"/>
    </source>
</evidence>
<feature type="compositionally biased region" description="Acidic residues" evidence="5">
    <location>
        <begin position="157"/>
        <end position="181"/>
    </location>
</feature>